<proteinExistence type="predicted"/>
<feature type="transmembrane region" description="Helical" evidence="1">
    <location>
        <begin position="86"/>
        <end position="108"/>
    </location>
</feature>
<keyword evidence="1" id="KW-1133">Transmembrane helix</keyword>
<keyword evidence="5" id="KW-1185">Reference proteome</keyword>
<accession>A0A1G9Q1I6</accession>
<dbReference type="InterPro" id="IPR032508">
    <property type="entry name" value="FecR_C"/>
</dbReference>
<dbReference type="PANTHER" id="PTHR30273">
    <property type="entry name" value="PERIPLASMIC SIGNAL SENSOR AND SIGMA FACTOR ACTIVATOR FECR-RELATED"/>
    <property type="match status" value="1"/>
</dbReference>
<dbReference type="AlphaFoldDB" id="A0A1G9Q1I6"/>
<dbReference type="PIRSF" id="PIRSF018266">
    <property type="entry name" value="FecR"/>
    <property type="match status" value="1"/>
</dbReference>
<evidence type="ECO:0000259" key="3">
    <source>
        <dbReference type="Pfam" id="PF16344"/>
    </source>
</evidence>
<keyword evidence="1" id="KW-0812">Transmembrane</keyword>
<dbReference type="GO" id="GO:0016989">
    <property type="term" value="F:sigma factor antagonist activity"/>
    <property type="evidence" value="ECO:0007669"/>
    <property type="project" value="TreeGrafter"/>
</dbReference>
<dbReference type="RefSeq" id="WP_093202216.1">
    <property type="nucleotide sequence ID" value="NZ_FNGS01000004.1"/>
</dbReference>
<name>A0A1G9Q1I6_9BACT</name>
<evidence type="ECO:0000259" key="2">
    <source>
        <dbReference type="Pfam" id="PF04773"/>
    </source>
</evidence>
<keyword evidence="1" id="KW-0472">Membrane</keyword>
<evidence type="ECO:0000313" key="4">
    <source>
        <dbReference type="EMBL" id="SDM04601.1"/>
    </source>
</evidence>
<reference evidence="4 5" key="1">
    <citation type="submission" date="2016-10" db="EMBL/GenBank/DDBJ databases">
        <authorList>
            <person name="de Groot N.N."/>
        </authorList>
    </citation>
    <scope>NUCLEOTIDE SEQUENCE [LARGE SCALE GENOMIC DNA]</scope>
    <source>
        <strain evidence="4 5">DSM 21668</strain>
    </source>
</reference>
<dbReference type="InterPro" id="IPR012373">
    <property type="entry name" value="Ferrdict_sens_TM"/>
</dbReference>
<evidence type="ECO:0000313" key="5">
    <source>
        <dbReference type="Proteomes" id="UP000198901"/>
    </source>
</evidence>
<sequence>MSEKNYADFVRDEAFVRWVLTPTAGDEAFWEAYLHRHPEQAEDIRQARQYVRNLSVAARPAIPAGEAGLIWESLEEKLKVRPLRRWVVLARVAVLLLLLGGAGVFSYYRLRSTGREGYGRMAPDRDLTEVVNTTPQSKRVELPDRSVVVLEPNSKLSYNARFEGDKREVYLAGEAFFEVTKNPEKPFLVYSDYVVTRVIGTSFTIRAFPDKQVVVSVRTGKVTVFSRKKQGTSQEMILTPNQEAVFPSAEEEVIRKLVPAPRQIITPEQFSDFRFEETPLSTVFTTLENAYGIRITYDPDVLKHCNLTSDLSGESLFQQLNLICEAIHARYELTDGQVVIYGKGCD</sequence>
<dbReference type="STRING" id="563176.SAMN04488090_2416"/>
<dbReference type="OrthoDB" id="645173at2"/>
<dbReference type="PANTHER" id="PTHR30273:SF2">
    <property type="entry name" value="PROTEIN FECR"/>
    <property type="match status" value="1"/>
</dbReference>
<dbReference type="InterPro" id="IPR006860">
    <property type="entry name" value="FecR"/>
</dbReference>
<dbReference type="Pfam" id="PF04773">
    <property type="entry name" value="FecR"/>
    <property type="match status" value="1"/>
</dbReference>
<feature type="domain" description="Protein FecR C-terminal" evidence="3">
    <location>
        <begin position="273"/>
        <end position="340"/>
    </location>
</feature>
<dbReference type="Pfam" id="PF16344">
    <property type="entry name" value="FecR_C"/>
    <property type="match status" value="1"/>
</dbReference>
<dbReference type="Proteomes" id="UP000198901">
    <property type="component" value="Unassembled WGS sequence"/>
</dbReference>
<dbReference type="Gene3D" id="2.60.120.1440">
    <property type="match status" value="1"/>
</dbReference>
<dbReference type="Gene3D" id="3.55.50.30">
    <property type="match status" value="1"/>
</dbReference>
<gene>
    <name evidence="4" type="ORF">SAMN04488090_2416</name>
</gene>
<feature type="domain" description="FecR protein" evidence="2">
    <location>
        <begin position="132"/>
        <end position="222"/>
    </location>
</feature>
<protein>
    <submittedName>
        <fullName evidence="4">FecR family protein</fullName>
    </submittedName>
</protein>
<evidence type="ECO:0000256" key="1">
    <source>
        <dbReference type="SAM" id="Phobius"/>
    </source>
</evidence>
<dbReference type="EMBL" id="FNGS01000004">
    <property type="protein sequence ID" value="SDM04601.1"/>
    <property type="molecule type" value="Genomic_DNA"/>
</dbReference>
<organism evidence="4 5">
    <name type="scientific">Siphonobacter aquaeclarae</name>
    <dbReference type="NCBI Taxonomy" id="563176"/>
    <lineage>
        <taxon>Bacteria</taxon>
        <taxon>Pseudomonadati</taxon>
        <taxon>Bacteroidota</taxon>
        <taxon>Cytophagia</taxon>
        <taxon>Cytophagales</taxon>
        <taxon>Cytophagaceae</taxon>
        <taxon>Siphonobacter</taxon>
    </lineage>
</organism>